<gene>
    <name evidence="1" type="ORF">PIB30_085394</name>
</gene>
<reference evidence="1 2" key="1">
    <citation type="journal article" date="2023" name="Plants (Basel)">
        <title>Bridging the Gap: Combining Genomics and Transcriptomics Approaches to Understand Stylosanthes scabra, an Orphan Legume from the Brazilian Caatinga.</title>
        <authorList>
            <person name="Ferreira-Neto J.R.C."/>
            <person name="da Silva M.D."/>
            <person name="Binneck E."/>
            <person name="de Melo N.F."/>
            <person name="da Silva R.H."/>
            <person name="de Melo A.L.T.M."/>
            <person name="Pandolfi V."/>
            <person name="Bustamante F.O."/>
            <person name="Brasileiro-Vidal A.C."/>
            <person name="Benko-Iseppon A.M."/>
        </authorList>
    </citation>
    <scope>NUCLEOTIDE SEQUENCE [LARGE SCALE GENOMIC DNA]</scope>
    <source>
        <tissue evidence="1">Leaves</tissue>
    </source>
</reference>
<evidence type="ECO:0000313" key="2">
    <source>
        <dbReference type="Proteomes" id="UP001341840"/>
    </source>
</evidence>
<sequence>MASVFPASGQGSLSTVDKLSCFGVPATLHGAGTSADLSFLYDHFAAIAMSCAEYAMEGSVSATAGLRNSTFGEAVGQSSVGIASQVPPEVVAARRAAPAPPQVVAKPQGAAPRQVVAKPQAGADRRSFVWEKDITPWERMYHRLILPAHFVDDAFPQRLKGKILRTTSGSLFPVELHSCARKPRL</sequence>
<proteinExistence type="predicted"/>
<organism evidence="1 2">
    <name type="scientific">Stylosanthes scabra</name>
    <dbReference type="NCBI Taxonomy" id="79078"/>
    <lineage>
        <taxon>Eukaryota</taxon>
        <taxon>Viridiplantae</taxon>
        <taxon>Streptophyta</taxon>
        <taxon>Embryophyta</taxon>
        <taxon>Tracheophyta</taxon>
        <taxon>Spermatophyta</taxon>
        <taxon>Magnoliopsida</taxon>
        <taxon>eudicotyledons</taxon>
        <taxon>Gunneridae</taxon>
        <taxon>Pentapetalae</taxon>
        <taxon>rosids</taxon>
        <taxon>fabids</taxon>
        <taxon>Fabales</taxon>
        <taxon>Fabaceae</taxon>
        <taxon>Papilionoideae</taxon>
        <taxon>50 kb inversion clade</taxon>
        <taxon>dalbergioids sensu lato</taxon>
        <taxon>Dalbergieae</taxon>
        <taxon>Pterocarpus clade</taxon>
        <taxon>Stylosanthes</taxon>
    </lineage>
</organism>
<dbReference type="EMBL" id="JASCZI010212871">
    <property type="protein sequence ID" value="MED6200463.1"/>
    <property type="molecule type" value="Genomic_DNA"/>
</dbReference>
<accession>A0ABU6XV63</accession>
<dbReference type="Proteomes" id="UP001341840">
    <property type="component" value="Unassembled WGS sequence"/>
</dbReference>
<protein>
    <submittedName>
        <fullName evidence="1">Uncharacterized protein</fullName>
    </submittedName>
</protein>
<evidence type="ECO:0000313" key="1">
    <source>
        <dbReference type="EMBL" id="MED6200463.1"/>
    </source>
</evidence>
<keyword evidence="2" id="KW-1185">Reference proteome</keyword>
<name>A0ABU6XV63_9FABA</name>
<comment type="caution">
    <text evidence="1">The sequence shown here is derived from an EMBL/GenBank/DDBJ whole genome shotgun (WGS) entry which is preliminary data.</text>
</comment>